<comment type="caution">
    <text evidence="18">The sequence shown here is derived from an EMBL/GenBank/DDBJ whole genome shotgun (WGS) entry which is preliminary data.</text>
</comment>
<dbReference type="HOGENOM" id="CLU_000022_37_2_1"/>
<comment type="similarity">
    <text evidence="11">In the C-terminal section; belongs to the NRP synthetase family.</text>
</comment>
<dbReference type="InterPro" id="IPR013217">
    <property type="entry name" value="Methyltransf_12"/>
</dbReference>
<evidence type="ECO:0000256" key="7">
    <source>
        <dbReference type="ARBA" id="ARBA00022737"/>
    </source>
</evidence>
<evidence type="ECO:0000256" key="2">
    <source>
        <dbReference type="ARBA" id="ARBA00022553"/>
    </source>
</evidence>
<dbReference type="SUPFAM" id="SSF52777">
    <property type="entry name" value="CoA-dependent acyltransferases"/>
    <property type="match status" value="2"/>
</dbReference>
<dbReference type="OrthoDB" id="329835at2759"/>
<dbReference type="GO" id="GO:0006633">
    <property type="term" value="P:fatty acid biosynthetic process"/>
    <property type="evidence" value="ECO:0007669"/>
    <property type="project" value="InterPro"/>
</dbReference>
<dbReference type="GO" id="GO:0008270">
    <property type="term" value="F:zinc ion binding"/>
    <property type="evidence" value="ECO:0007669"/>
    <property type="project" value="InterPro"/>
</dbReference>
<feature type="region of interest" description="C-terminal hotdog fold" evidence="12">
    <location>
        <begin position="1680"/>
        <end position="1833"/>
    </location>
</feature>
<keyword evidence="6" id="KW-0479">Metal-binding</keyword>
<dbReference type="InterPro" id="IPR014031">
    <property type="entry name" value="Ketoacyl_synth_C"/>
</dbReference>
<feature type="active site" description="Proton acceptor; for dehydratase activity" evidence="12">
    <location>
        <position position="1563"/>
    </location>
</feature>
<reference evidence="18 19" key="1">
    <citation type="journal article" date="2014" name="Genome Announc.">
        <title>Draft genome sequence of the pathogenic fungus Scedosporium apiospermum.</title>
        <authorList>
            <person name="Vandeputte P."/>
            <person name="Ghamrawi S."/>
            <person name="Rechenmann M."/>
            <person name="Iltis A."/>
            <person name="Giraud S."/>
            <person name="Fleury M."/>
            <person name="Thornton C."/>
            <person name="Delhaes L."/>
            <person name="Meyer W."/>
            <person name="Papon N."/>
            <person name="Bouchara J.P."/>
        </authorList>
    </citation>
    <scope>NUCLEOTIDE SEQUENCE [LARGE SCALE GENOMIC DNA]</scope>
    <source>
        <strain evidence="18 19">IHEM 14462</strain>
    </source>
</reference>
<dbReference type="Gene3D" id="1.10.1200.10">
    <property type="entry name" value="ACP-like"/>
    <property type="match status" value="2"/>
</dbReference>
<evidence type="ECO:0000256" key="6">
    <source>
        <dbReference type="ARBA" id="ARBA00022723"/>
    </source>
</evidence>
<dbReference type="InterPro" id="IPR001227">
    <property type="entry name" value="Ac_transferase_dom_sf"/>
</dbReference>
<keyword evidence="9" id="KW-0539">Nucleus</keyword>
<dbReference type="SMART" id="SM00906">
    <property type="entry name" value="Fungal_trans"/>
    <property type="match status" value="1"/>
</dbReference>
<dbReference type="Pfam" id="PF14765">
    <property type="entry name" value="PS-DH"/>
    <property type="match status" value="1"/>
</dbReference>
<dbReference type="Gene3D" id="3.40.47.10">
    <property type="match status" value="1"/>
</dbReference>
<feature type="domain" description="Zn(2)-C6 fungal-type" evidence="14">
    <location>
        <begin position="47"/>
        <end position="78"/>
    </location>
</feature>
<dbReference type="PANTHER" id="PTHR43775:SF20">
    <property type="entry name" value="HYBRID PKS-NRPS SYNTHETASE APDA"/>
    <property type="match status" value="1"/>
</dbReference>
<dbReference type="Gene3D" id="3.40.50.150">
    <property type="entry name" value="Vaccinia Virus protein VP39"/>
    <property type="match status" value="1"/>
</dbReference>
<dbReference type="Pfam" id="PF08242">
    <property type="entry name" value="Methyltransf_12"/>
    <property type="match status" value="1"/>
</dbReference>
<feature type="region of interest" description="Disordered" evidence="13">
    <location>
        <begin position="3078"/>
        <end position="3118"/>
    </location>
</feature>
<feature type="domain" description="Ketosynthase family 3 (KS3)" evidence="16">
    <location>
        <begin position="603"/>
        <end position="1035"/>
    </location>
</feature>
<dbReference type="Pfam" id="PF07993">
    <property type="entry name" value="NAD_binding_4"/>
    <property type="match status" value="1"/>
</dbReference>
<dbReference type="InterPro" id="IPR016036">
    <property type="entry name" value="Malonyl_transacylase_ACP-bd"/>
</dbReference>
<dbReference type="Pfam" id="PF00668">
    <property type="entry name" value="Condensation"/>
    <property type="match status" value="1"/>
</dbReference>
<dbReference type="NCBIfam" id="TIGR01733">
    <property type="entry name" value="AA-adenyl-dom"/>
    <property type="match status" value="1"/>
</dbReference>
<dbReference type="Gene3D" id="3.30.300.30">
    <property type="match status" value="1"/>
</dbReference>
<dbReference type="InterPro" id="IPR049900">
    <property type="entry name" value="PKS_mFAS_DH"/>
</dbReference>
<dbReference type="InterPro" id="IPR049552">
    <property type="entry name" value="PKS_DH_N"/>
</dbReference>
<dbReference type="InterPro" id="IPR000873">
    <property type="entry name" value="AMP-dep_synth/lig_dom"/>
</dbReference>
<dbReference type="PROSITE" id="PS50048">
    <property type="entry name" value="ZN2_CY6_FUNGAL_2"/>
    <property type="match status" value="1"/>
</dbReference>
<dbReference type="GO" id="GO:0006351">
    <property type="term" value="P:DNA-templated transcription"/>
    <property type="evidence" value="ECO:0007669"/>
    <property type="project" value="InterPro"/>
</dbReference>
<dbReference type="SMART" id="SM00823">
    <property type="entry name" value="PKS_PP"/>
    <property type="match status" value="2"/>
</dbReference>
<evidence type="ECO:0000256" key="11">
    <source>
        <dbReference type="ARBA" id="ARBA00029443"/>
    </source>
</evidence>
<dbReference type="InterPro" id="IPR020806">
    <property type="entry name" value="PKS_PP-bd"/>
</dbReference>
<dbReference type="Pfam" id="PF08659">
    <property type="entry name" value="KR"/>
    <property type="match status" value="1"/>
</dbReference>
<dbReference type="Gene3D" id="3.40.50.12780">
    <property type="entry name" value="N-terminal domain of ligase-like"/>
    <property type="match status" value="1"/>
</dbReference>
<evidence type="ECO:0000259" key="17">
    <source>
        <dbReference type="PROSITE" id="PS52019"/>
    </source>
</evidence>
<dbReference type="GO" id="GO:0004312">
    <property type="term" value="F:fatty acid synthase activity"/>
    <property type="evidence" value="ECO:0007669"/>
    <property type="project" value="TreeGrafter"/>
</dbReference>
<dbReference type="SUPFAM" id="SSF57701">
    <property type="entry name" value="Zn2/Cys6 DNA-binding domain"/>
    <property type="match status" value="1"/>
</dbReference>
<dbReference type="CDD" id="cd05930">
    <property type="entry name" value="A_NRPS"/>
    <property type="match status" value="1"/>
</dbReference>
<evidence type="ECO:0000256" key="8">
    <source>
        <dbReference type="ARBA" id="ARBA00023002"/>
    </source>
</evidence>
<feature type="region of interest" description="N-terminal hotdog fold" evidence="12">
    <location>
        <begin position="1530"/>
        <end position="1665"/>
    </location>
</feature>
<dbReference type="PROSITE" id="PS52019">
    <property type="entry name" value="PKS_MFAS_DH"/>
    <property type="match status" value="1"/>
</dbReference>
<dbReference type="Pfam" id="PF00501">
    <property type="entry name" value="AMP-binding"/>
    <property type="match status" value="1"/>
</dbReference>
<dbReference type="InterPro" id="IPR014030">
    <property type="entry name" value="Ketoacyl_synth_N"/>
</dbReference>
<dbReference type="InterPro" id="IPR057326">
    <property type="entry name" value="KR_dom"/>
</dbReference>
<keyword evidence="19" id="KW-1185">Reference proteome</keyword>
<dbReference type="GO" id="GO:0000981">
    <property type="term" value="F:DNA-binding transcription factor activity, RNA polymerase II-specific"/>
    <property type="evidence" value="ECO:0007669"/>
    <property type="project" value="InterPro"/>
</dbReference>
<keyword evidence="3" id="KW-0436">Ligase</keyword>
<dbReference type="Pfam" id="PF00698">
    <property type="entry name" value="Acyl_transf_1"/>
    <property type="match status" value="1"/>
</dbReference>
<dbReference type="Gene3D" id="3.30.559.10">
    <property type="entry name" value="Chloramphenicol acetyltransferase-like domain"/>
    <property type="match status" value="1"/>
</dbReference>
<dbReference type="Pfam" id="PF23297">
    <property type="entry name" value="ACP_SdgA_C"/>
    <property type="match status" value="1"/>
</dbReference>
<dbReference type="PROSITE" id="PS50075">
    <property type="entry name" value="CARRIER"/>
    <property type="match status" value="2"/>
</dbReference>
<dbReference type="InterPro" id="IPR020845">
    <property type="entry name" value="AMP-binding_CS"/>
</dbReference>
<keyword evidence="7" id="KW-0677">Repeat</keyword>
<proteinExistence type="inferred from homology"/>
<evidence type="ECO:0000256" key="9">
    <source>
        <dbReference type="ARBA" id="ARBA00023242"/>
    </source>
</evidence>
<dbReference type="CDD" id="cd00067">
    <property type="entry name" value="GAL4"/>
    <property type="match status" value="1"/>
</dbReference>
<dbReference type="PROSITE" id="PS00455">
    <property type="entry name" value="AMP_BINDING"/>
    <property type="match status" value="1"/>
</dbReference>
<keyword evidence="4" id="KW-0489">Methyltransferase</keyword>
<dbReference type="InterPro" id="IPR013120">
    <property type="entry name" value="FAR_NAD-bd"/>
</dbReference>
<evidence type="ECO:0000256" key="10">
    <source>
        <dbReference type="ARBA" id="ARBA00023268"/>
    </source>
</evidence>
<dbReference type="PROSITE" id="PS52004">
    <property type="entry name" value="KS3_2"/>
    <property type="match status" value="1"/>
</dbReference>
<dbReference type="Gene3D" id="4.10.240.10">
    <property type="entry name" value="Zn(2)-C6 fungal-type DNA-binding domain"/>
    <property type="match status" value="1"/>
</dbReference>
<dbReference type="InterPro" id="IPR020841">
    <property type="entry name" value="PKS_Beta-ketoAc_synthase_dom"/>
</dbReference>
<feature type="domain" description="PKS/mFAS DH" evidence="17">
    <location>
        <begin position="1530"/>
        <end position="1833"/>
    </location>
</feature>
<dbReference type="Pfam" id="PF00550">
    <property type="entry name" value="PP-binding"/>
    <property type="match status" value="1"/>
</dbReference>
<dbReference type="GO" id="GO:0016491">
    <property type="term" value="F:oxidoreductase activity"/>
    <property type="evidence" value="ECO:0007669"/>
    <property type="project" value="UniProtKB-KW"/>
</dbReference>
<dbReference type="SMART" id="SM00822">
    <property type="entry name" value="PKS_KR"/>
    <property type="match status" value="1"/>
</dbReference>
<evidence type="ECO:0000256" key="3">
    <source>
        <dbReference type="ARBA" id="ARBA00022598"/>
    </source>
</evidence>
<feature type="compositionally biased region" description="Low complexity" evidence="13">
    <location>
        <begin position="3095"/>
        <end position="3107"/>
    </location>
</feature>
<dbReference type="Gene3D" id="3.10.129.110">
    <property type="entry name" value="Polyketide synthase dehydratase"/>
    <property type="match status" value="1"/>
</dbReference>
<dbReference type="CDD" id="cd12148">
    <property type="entry name" value="fungal_TF_MHR"/>
    <property type="match status" value="1"/>
</dbReference>
<gene>
    <name evidence="18" type="ORF">SAPIO_CDS5205</name>
</gene>
<feature type="domain" description="Carrier" evidence="15">
    <location>
        <begin position="4183"/>
        <end position="4260"/>
    </location>
</feature>
<dbReference type="GO" id="GO:0031177">
    <property type="term" value="F:phosphopantetheine binding"/>
    <property type="evidence" value="ECO:0007669"/>
    <property type="project" value="InterPro"/>
</dbReference>
<dbReference type="Pfam" id="PF04082">
    <property type="entry name" value="Fungal_trans"/>
    <property type="match status" value="1"/>
</dbReference>
<evidence type="ECO:0000313" key="18">
    <source>
        <dbReference type="EMBL" id="KEZ42792.1"/>
    </source>
</evidence>
<dbReference type="VEuPathDB" id="FungiDB:SAPIO_CDS5205"/>
<dbReference type="InterPro" id="IPR010071">
    <property type="entry name" value="AA_adenyl_dom"/>
</dbReference>
<evidence type="ECO:0000256" key="12">
    <source>
        <dbReference type="PROSITE-ProRule" id="PRU01363"/>
    </source>
</evidence>
<dbReference type="InterPro" id="IPR042104">
    <property type="entry name" value="PKS_dehydratase_sf"/>
</dbReference>
<dbReference type="Pfam" id="PF21089">
    <property type="entry name" value="PKS_DH_N"/>
    <property type="match status" value="1"/>
</dbReference>
<dbReference type="Proteomes" id="UP000028545">
    <property type="component" value="Unassembled WGS sequence"/>
</dbReference>
<dbReference type="SUPFAM" id="SSF51735">
    <property type="entry name" value="NAD(P)-binding Rossmann-fold domains"/>
    <property type="match status" value="2"/>
</dbReference>
<dbReference type="GO" id="GO:0016874">
    <property type="term" value="F:ligase activity"/>
    <property type="evidence" value="ECO:0007669"/>
    <property type="project" value="UniProtKB-KW"/>
</dbReference>
<dbReference type="SUPFAM" id="SSF47336">
    <property type="entry name" value="ACP-like"/>
    <property type="match status" value="2"/>
</dbReference>
<dbReference type="InterPro" id="IPR036291">
    <property type="entry name" value="NAD(P)-bd_dom_sf"/>
</dbReference>
<dbReference type="CDD" id="cd00833">
    <property type="entry name" value="PKS"/>
    <property type="match status" value="1"/>
</dbReference>
<feature type="region of interest" description="Disordered" evidence="13">
    <location>
        <begin position="343"/>
        <end position="367"/>
    </location>
</feature>
<dbReference type="InterPro" id="IPR016039">
    <property type="entry name" value="Thiolase-like"/>
</dbReference>
<feature type="compositionally biased region" description="Basic and acidic residues" evidence="13">
    <location>
        <begin position="349"/>
        <end position="361"/>
    </location>
</feature>
<evidence type="ECO:0000256" key="4">
    <source>
        <dbReference type="ARBA" id="ARBA00022603"/>
    </source>
</evidence>
<protein>
    <submittedName>
        <fullName evidence="18">Uncharacterized protein</fullName>
    </submittedName>
</protein>
<dbReference type="PANTHER" id="PTHR43775">
    <property type="entry name" value="FATTY ACID SYNTHASE"/>
    <property type="match status" value="1"/>
</dbReference>
<dbReference type="Pfam" id="PF02801">
    <property type="entry name" value="Ketoacyl-synt_C"/>
    <property type="match status" value="1"/>
</dbReference>
<evidence type="ECO:0000259" key="14">
    <source>
        <dbReference type="PROSITE" id="PS50048"/>
    </source>
</evidence>
<name>A0A084G630_PSEDA</name>
<dbReference type="SUPFAM" id="SSF52151">
    <property type="entry name" value="FabD/lysophospholipase-like"/>
    <property type="match status" value="1"/>
</dbReference>
<evidence type="ECO:0000256" key="5">
    <source>
        <dbReference type="ARBA" id="ARBA00022679"/>
    </source>
</evidence>
<keyword evidence="10" id="KW-0511">Multifunctional enzyme</keyword>
<dbReference type="SUPFAM" id="SSF53901">
    <property type="entry name" value="Thiolase-like"/>
    <property type="match status" value="1"/>
</dbReference>
<dbReference type="InterPro" id="IPR018201">
    <property type="entry name" value="Ketoacyl_synth_AS"/>
</dbReference>
<dbReference type="InterPro" id="IPR045851">
    <property type="entry name" value="AMP-bd_C_sf"/>
</dbReference>
<dbReference type="InterPro" id="IPR049551">
    <property type="entry name" value="PKS_DH_C"/>
</dbReference>
<dbReference type="GO" id="GO:0032259">
    <property type="term" value="P:methylation"/>
    <property type="evidence" value="ECO:0007669"/>
    <property type="project" value="UniProtKB-KW"/>
</dbReference>
<feature type="domain" description="Carrier" evidence="15">
    <location>
        <begin position="2986"/>
        <end position="3064"/>
    </location>
</feature>
<dbReference type="Gene3D" id="3.40.50.720">
    <property type="entry name" value="NAD(P)-binding Rossmann-like Domain"/>
    <property type="match status" value="3"/>
</dbReference>
<dbReference type="CDD" id="cd19532">
    <property type="entry name" value="C_PKS-NRPS"/>
    <property type="match status" value="1"/>
</dbReference>
<dbReference type="InterPro" id="IPR007219">
    <property type="entry name" value="XnlR_reg_dom"/>
</dbReference>
<evidence type="ECO:0000313" key="19">
    <source>
        <dbReference type="Proteomes" id="UP000028545"/>
    </source>
</evidence>
<dbReference type="Gene3D" id="3.40.366.10">
    <property type="entry name" value="Malonyl-Coenzyme A Acyl Carrier Protein, domain 2"/>
    <property type="match status" value="1"/>
</dbReference>
<dbReference type="OMA" id="GMMCDDW"/>
<dbReference type="SMART" id="SM00825">
    <property type="entry name" value="PKS_KS"/>
    <property type="match status" value="1"/>
</dbReference>
<keyword evidence="2" id="KW-0597">Phosphoprotein</keyword>
<dbReference type="InterPro" id="IPR036864">
    <property type="entry name" value="Zn2-C6_fun-type_DNA-bd_sf"/>
</dbReference>
<keyword evidence="1" id="KW-0596">Phosphopantetheine</keyword>
<feature type="compositionally biased region" description="Polar residues" evidence="13">
    <location>
        <begin position="3081"/>
        <end position="3094"/>
    </location>
</feature>
<dbReference type="InterPro" id="IPR042099">
    <property type="entry name" value="ANL_N_sf"/>
</dbReference>
<dbReference type="InterPro" id="IPR050091">
    <property type="entry name" value="PKS_NRPS_Biosynth_Enz"/>
</dbReference>
<dbReference type="GO" id="GO:0003677">
    <property type="term" value="F:DNA binding"/>
    <property type="evidence" value="ECO:0007669"/>
    <property type="project" value="InterPro"/>
</dbReference>
<dbReference type="EMBL" id="JOWA01000098">
    <property type="protein sequence ID" value="KEZ42792.1"/>
    <property type="molecule type" value="Genomic_DNA"/>
</dbReference>
<dbReference type="SMART" id="SM00826">
    <property type="entry name" value="PKS_DH"/>
    <property type="match status" value="1"/>
</dbReference>
<dbReference type="InterPro" id="IPR001242">
    <property type="entry name" value="Condensation_dom"/>
</dbReference>
<evidence type="ECO:0000259" key="15">
    <source>
        <dbReference type="PROSITE" id="PS50075"/>
    </source>
</evidence>
<dbReference type="GO" id="GO:0009403">
    <property type="term" value="P:toxin biosynthetic process"/>
    <property type="evidence" value="ECO:0007669"/>
    <property type="project" value="UniProtKB-ARBA"/>
</dbReference>
<dbReference type="SUPFAM" id="SSF55048">
    <property type="entry name" value="Probable ACP-binding domain of malonyl-CoA ACP transacylase"/>
    <property type="match status" value="1"/>
</dbReference>
<dbReference type="SUPFAM" id="SSF56801">
    <property type="entry name" value="Acetyl-CoA synthetase-like"/>
    <property type="match status" value="1"/>
</dbReference>
<dbReference type="RefSeq" id="XP_016642591.1">
    <property type="nucleotide sequence ID" value="XM_016787576.1"/>
</dbReference>
<feature type="active site" description="Proton donor; for dehydratase activity" evidence="12">
    <location>
        <position position="1740"/>
    </location>
</feature>
<dbReference type="InterPro" id="IPR009081">
    <property type="entry name" value="PP-bd_ACP"/>
</dbReference>
<dbReference type="SMART" id="SM00827">
    <property type="entry name" value="PKS_AT"/>
    <property type="match status" value="1"/>
</dbReference>
<dbReference type="SMART" id="SM00066">
    <property type="entry name" value="GAL4"/>
    <property type="match status" value="1"/>
</dbReference>
<feature type="region of interest" description="Disordered" evidence="13">
    <location>
        <begin position="114"/>
        <end position="166"/>
    </location>
</feature>
<keyword evidence="8" id="KW-0560">Oxidoreductase</keyword>
<organism evidence="18 19">
    <name type="scientific">Pseudallescheria apiosperma</name>
    <name type="common">Scedosporium apiospermum</name>
    <dbReference type="NCBI Taxonomy" id="563466"/>
    <lineage>
        <taxon>Eukaryota</taxon>
        <taxon>Fungi</taxon>
        <taxon>Dikarya</taxon>
        <taxon>Ascomycota</taxon>
        <taxon>Pezizomycotina</taxon>
        <taxon>Sordariomycetes</taxon>
        <taxon>Hypocreomycetidae</taxon>
        <taxon>Microascales</taxon>
        <taxon>Microascaceae</taxon>
        <taxon>Scedosporium</taxon>
    </lineage>
</organism>
<dbReference type="GO" id="GO:0008168">
    <property type="term" value="F:methyltransferase activity"/>
    <property type="evidence" value="ECO:0007669"/>
    <property type="project" value="UniProtKB-KW"/>
</dbReference>
<dbReference type="Gene3D" id="3.30.70.3290">
    <property type="match status" value="1"/>
</dbReference>
<dbReference type="GeneID" id="27724277"/>
<dbReference type="InterPro" id="IPR036736">
    <property type="entry name" value="ACP-like_sf"/>
</dbReference>
<evidence type="ECO:0000259" key="16">
    <source>
        <dbReference type="PROSITE" id="PS52004"/>
    </source>
</evidence>
<feature type="region of interest" description="Disordered" evidence="13">
    <location>
        <begin position="1"/>
        <end position="46"/>
    </location>
</feature>
<accession>A0A084G630</accession>
<dbReference type="InterPro" id="IPR020807">
    <property type="entry name" value="PKS_DH"/>
</dbReference>
<dbReference type="InterPro" id="IPR001138">
    <property type="entry name" value="Zn2Cys6_DnaBD"/>
</dbReference>
<keyword evidence="5" id="KW-0808">Transferase</keyword>
<dbReference type="InterPro" id="IPR014043">
    <property type="entry name" value="Acyl_transferase_dom"/>
</dbReference>
<dbReference type="Pfam" id="PF22621">
    <property type="entry name" value="CurL-like_PKS_C"/>
    <property type="match status" value="1"/>
</dbReference>
<dbReference type="InterPro" id="IPR016035">
    <property type="entry name" value="Acyl_Trfase/lysoPLipase"/>
</dbReference>
<dbReference type="Pfam" id="PF00109">
    <property type="entry name" value="ketoacyl-synt"/>
    <property type="match status" value="1"/>
</dbReference>
<dbReference type="GO" id="GO:0004315">
    <property type="term" value="F:3-oxoacyl-[acyl-carrier-protein] synthase activity"/>
    <property type="evidence" value="ECO:0007669"/>
    <property type="project" value="InterPro"/>
</dbReference>
<dbReference type="KEGG" id="sapo:SAPIO_CDS5205"/>
<dbReference type="PROSITE" id="PS00463">
    <property type="entry name" value="ZN2_CY6_FUNGAL_1"/>
    <property type="match status" value="1"/>
</dbReference>
<dbReference type="InterPro" id="IPR023213">
    <property type="entry name" value="CAT-like_dom_sf"/>
</dbReference>
<dbReference type="InterPro" id="IPR013968">
    <property type="entry name" value="PKS_KR"/>
</dbReference>
<dbReference type="Gene3D" id="3.30.559.30">
    <property type="entry name" value="Nonribosomal peptide synthetase, condensation domain"/>
    <property type="match status" value="1"/>
</dbReference>
<evidence type="ECO:0000256" key="1">
    <source>
        <dbReference type="ARBA" id="ARBA00022450"/>
    </source>
</evidence>
<evidence type="ECO:0000256" key="13">
    <source>
        <dbReference type="SAM" id="MobiDB-lite"/>
    </source>
</evidence>
<dbReference type="InterPro" id="IPR029063">
    <property type="entry name" value="SAM-dependent_MTases_sf"/>
</dbReference>
<dbReference type="CDD" id="cd02440">
    <property type="entry name" value="AdoMet_MTases"/>
    <property type="match status" value="1"/>
</dbReference>
<dbReference type="Pfam" id="PF00172">
    <property type="entry name" value="Zn_clus"/>
    <property type="match status" value="1"/>
</dbReference>
<dbReference type="SUPFAM" id="SSF53335">
    <property type="entry name" value="S-adenosyl-L-methionine-dependent methyltransferases"/>
    <property type="match status" value="1"/>
</dbReference>
<dbReference type="PROSITE" id="PS00606">
    <property type="entry name" value="KS3_1"/>
    <property type="match status" value="1"/>
</dbReference>
<sequence>MPDINVPPGAMIQDPAQGFTATTTPSSERERRRPPPVARRRDKPQLSCDECRRRKVRCDRLHPCANCSSRGRGSSCTYPSTTSRATALGLPHGSNYVQDRINQLENLVITLMQQGGASPRSPLSDHPPPVTPDDSSPGQAIPPPGTQHQLCEATAGPEGLHDVPPSPSDYGSIRIRESGVSFVGSAHWAAVLDRITELRDHFEKEDEARARSSDPPVHLQGHLLSPQLLYGCSMHTSLTSILDACLNLGHYAKGGPYVLETLILYFLVEVFTRKEMEVGIWVLVGNITQIAIHMGYHRDATHFPNISPFVGELRRRVWAMIVQLDFSVSTQLGLPRLIKESQTNTAEPRNLDDSDFDEHTAELPPSRPETEITPILYTLAKLRILSVGVKVADLATNPRPYSYEMVLELDKQINEARDALPSSMKWESLASSLTVSPQILMQRIWLEMFTQRLKIVLHKKFLAPSRLRQEYAYSRSACLTAAVGILEFQHLIDEETEVDGRLYQVRWRVSTACTHEFLLATSVLCFYLRVHCADREEQRGSPGDAEAAPVNKIKQLLRASLDIWLRLSAESTEARKATAALQYVLGDSRLGPDSSGSRDMILPDSTPMPTAAPCFPGGSDTPSKLWELLREPRDLLRKVPGGRRFDPNAFFNENAEHHGTTNVQSSYFLDEDPAEFDNGFFNIQPAESEAIDPQQRMLMETVYDSLCAAGQTIEGLRGSSTAVMVGIMGDDWGGAFYKDWETLPQYSATGVARSILSNRISYFFDWHGPSITLDTACSSSLVAVHLAVQALRNNECRVAIAAGANLLLSPATYIAESNLHMLSPSGRSKMWDKDVDGYGRGEGIAAVVLKPLSAALKDGDHIDCVIRATGVNQDGKTAGLTMPSSAAQAALIRDTYARAGLNIDKPEDRPQFFHAHGTGTPAGDPQEAEAIFQAFHSKGASDKLYVGSIKTVIGHTEGTAGLASLMGTSLALQHGIIPPNMHFSHLNPRLVPFYGNLEVPTSPKTWPKLLPGQPRRASINSFGFGGTNAHAIVEAYQPDLIAPSAGPLFTPLTISAANERSLRDVLLSYSDYLTSNPQVSLRDFAYTLQERRSTLAYRVAIPASTNEEARQKIEAVLASDNSPELSTRHFSIASPRVLGVFTGQGAQWPRMGAKLAESSPFVAKRLDELDAVLASLPQGDRPDWSLREQLFADAATSRITEAALSQPLCTAVQIILVDLLHLANIKLHAVVGHSSGEIAAAYAAGLLSASAAIRIAFYRGLYAKLAKSPNGAKGAMMAVGTSIEDASEFCQLDAFEGRIRVAAHNSSSSVTLSGDEDAIDEAISIFQDEGKFVRRLRVDTAYHSRHMIPCSAPYLTSIEAMDDASSKTASGGPTWYSSVHDGLVMSEEDMDPKYWADNMVNAVLFAPAVMAAVSQSGPFDLALEIGPHPALKGPCLDTLEEVQGERIPYSGILSRGKDDITEVSSALGLVWSCLGAGSVSFESFEKAVSGKPSGRRMVPNLPKYPFDHSKAFWSMSRISGAHTIARDPPHPVLGRRCVDRETSHEIQWRNILRPKEISWLKGHKIQGQIVFPAAGFVAMVVEAMKAVAADSAIALITIENLIINRAMAFSDENSSVETLFSVKVVHSDNDSISAKFSCSSGASMEPNGLMVVNIEGEVTVSLATPDADSLPFTGTDNFNMSEIEIDRFYDQLTKLRYEYSPPFRGMLSIKRKNGYATGTLEDQSGSDWEDRLLIHPGMLDTAIQASLAAFSCPGDGRMWGMYIPVGIQSITINPLFTSLGIGKQETLPWEAFVRDFREARSTIDINIFSQDNAHTFIRLEGMELMPFTAARPEDDTVLFSSFSYKIDRPDGVIAAANDGLTAEDVEKAINAERVAFYYLRNLVETITPQQKANTLPHYQHLLNWASHAVDLVKRGKNAFLPSSCQLDTEEQINALLDKDRDRADVRLIESVGKNLPEVIRTGSGILEHMAEDGLFDFYDGGLGLDIANRHFARMIAQVAHRYPRMKIFEIGAGTGGSTRNILPLLGPSFSSYTYTDISSGFFEAAQNRFSDFSNRMDFKTFDMDRSPASQGFVEGSYDLVLASNVLHATGKLEEMLINVRQLLKPGGYLITLELTSNDALRVGLPMGSLPGWWVGAESGRPRGPALTLPQWDSLLRKCGFGGIETSTPPLHKLYVSTVFVAQAIDDRVSLLRSPLLSISHLPPTETSQLVIVGGETIEVHLIAEQVGSLLAPRFSNIERVSALESLLDTESFTPGCTVISLTELDEPFFKAITPGKFDAIKALWRQASTILWVTRGARAEEPYSFMTVGVGRVMRFEYPNISLQMLDLDKLEGKTAHVLAEELLRLEVLKKWEKDARGQDLLWSTEPEVFLESGTRIIPRLYQCESANDRYNSSRRTITKAVNPRESHILFASEGLSYDLQYPSPLHLSRPPVPDAGVRVIDVSHFLLQTINIASVGNLMMGVGTDEATGEELLVLTDAMESRATVLADWAMPLEGDDPVEALAGVAAELFASNILEFVPRGSTIVIHEPDFLIGSALERQSQRYSVHVVITTSVKSQQAKGWRYIQENVSQRLIRRALPTSLSVFIDLSQAPGSASVGRVIGKCIPQSCITYSSKHFLGTTTGLRAGFSASKVAELLREARLAAREVKDQSQAGNIHISKLQDISNLSIHEAPLTVVDCSGSESAVSASIQPIDTGVIFRADKTYFLVGLAGEVGQSLCQWMVEHGARHIALASRRPKVHPEFIRSMEAVGATVKVLPLDITNRESLHECYEDIAGAMPPVAGVANGAMVLEDSLFEGMSFETLTKVLDPKVTGTILLDELFRNDPLEFFIVFSSITGIVGNSGQSNYIAANMFMTALAAQRRKRGVPGSAIAISSLMGIGYVERSDDLTGDYFEKVGYRNISEQDLHQLFAEAILVGRPGCSETPELVTGLQPMYTDTQSKAQFRDDIKFNHFIMERPGTQTYAGKLSSVPVRVQLVEAKSKAEASAIIKDSFIVRLKRTLMISQEDSVSERVSLIEQGVDSLMAVEVRSWFLKELEVDIPVLKILGGSTITDLLEEAMECMPTSVVDLGALPDKAKPTEQTQEPSPASKAQSSSHDGSSETHSSPGDRSLQSVTPLETPASDIEESAFDGEDKVFQFGQEKSPLEDSPSPFLESATETLATEAEQHPEADLLDGLSKLAQKSSGLEELAKKEVCTPMSYGQARFWFLNDYLEDKRSFDMTVMFKLTGKMDVARLGKAVQILAQRHEALRTRFFWSGEGEQRIAMQGVLPVSPIHLVHKRLQSEADAKEELKRMHDHVWDLGSWEAAKIHLLSVSDNVHFLLVGGHHISWDGYSFTVLFVDLEAAYSGKPLPPLGPESQYPAFARWQREQYEIGAMKKALDSYHKIIPDPDVPAIPLFPFARSPTRPVLDHFWQYEAKATLRPALATKLKQLARKHRSTMFHLYLAALKGLVFRLLPEIDDCFIGIADANRLDKKFLGSLGFFLNLLPVPFSRGGAKTKISDLIRDARDKAYAALDRSIVPWNVILKELKIPRSNTFAPIFQLFVDYRQIVQERSTWGGCKISDEDWLNARNGYDLTLGITDNPTGESLLSLRLQAGLYSESSTELLMRSYVNVLETFVWSSDIEAASLPCWDPKDVEKAFDVGRGPELKLEWPATISHRVDQMIAQHRTKPALKDGLGNNLTYGEMGARVNTIASTLIAVGAAPGSLVAVFQDPSADWICSMLAIFRIGATYIPLDLRNSIHRLTSIVKASKPAIILTDRSTTEKTTLISADDAVQINVSEIATSLSQGQLPNEARPDSHAVILFTSGSTGEPKGVIMKHSNLAAECEAYSKFCDLPAGNSVVMQQSIFSFDFSLEQTFVALADGGCLYVVPADKRGDPHEISKLMVEQGVTYTSGTPSEYEMLFKYASETLAKCKTWRYAFGGGEYLSPSLIREFAKLPLPNLRLFNNYGPAEVTTAALKGEIAYRETELEEPTLAGFILPNYKLYFVDKDLQPVPVGVPGEIVVGGPGVTVGYLGMEETTKAHYIPNKFGPSPPPGNDRLYRTGDLGRLREDGGVYWISRIEGDTQVKLRGFRIELKEIEAVLIKHSNGALSHAVVTLRGNGEERFLAAHIVFVPDYPQEQREGLIRHLESRLPLPSYMQPSVLVPLDEMPLTAHSKIDRKAIQAIPLPDAFTSGEQDTVTGIEKKMAELWRRIIPHTIRDLAPETNFFDVGGNSILLVKLQALMKKTFNATLPLVDLMNSSTLGKMARMIKAASRAGGIDWEIETSLPESLRGSSAAVSSRRKKRDNVSVVLVGASGYLGRNLLPCLVEDPRVKDIYCLVRKEGPATNSSPPSTKVKFIQVDLSQPNFDLLPAEFTALAEKADAVVNCAANRSFWDSYESLRPVNVDAVKELARLCLANNASLHMLSSGAVQIYDSTTPPTDGSDGYVASKWAAETFLRKAAAEKGLQVYLHRPVPAPSSEAEKTMDISAAAVLEELIGITRTLGKRPDFTAVGGHIDVVLVGSVVNDLVASITSAEEESGRVAVIPHEGRLRLSVKDFADHIQRDDRIKDLPVMDPLHWFRDAKIAGFGHLITSQHLSMSSKNGELVTRR</sequence>